<evidence type="ECO:0000313" key="12">
    <source>
        <dbReference type="Proteomes" id="UP000246661"/>
    </source>
</evidence>
<comment type="cofactor">
    <cofactor evidence="8">
        <name>Zn(2+)</name>
        <dbReference type="ChEBI" id="CHEBI:29105"/>
    </cofactor>
</comment>
<evidence type="ECO:0000259" key="9">
    <source>
        <dbReference type="Pfam" id="PF01447"/>
    </source>
</evidence>
<evidence type="ECO:0000256" key="4">
    <source>
        <dbReference type="ARBA" id="ARBA00022801"/>
    </source>
</evidence>
<keyword evidence="3" id="KW-0479">Metal-binding</keyword>
<dbReference type="Gene3D" id="1.10.390.10">
    <property type="entry name" value="Neutral Protease Domain 2"/>
    <property type="match status" value="1"/>
</dbReference>
<dbReference type="PANTHER" id="PTHR43579">
    <property type="match status" value="1"/>
</dbReference>
<comment type="caution">
    <text evidence="11">The sequence shown here is derived from an EMBL/GenBank/DDBJ whole genome shotgun (WGS) entry which is preliminary data.</text>
</comment>
<comment type="similarity">
    <text evidence="1 8">Belongs to the peptidase M4 family.</text>
</comment>
<feature type="domain" description="Peptidase M4 C-terminal" evidence="10">
    <location>
        <begin position="175"/>
        <end position="346"/>
    </location>
</feature>
<dbReference type="InterPro" id="IPR052759">
    <property type="entry name" value="Metalloprotease_M4"/>
</dbReference>
<dbReference type="Gene3D" id="3.10.170.10">
    <property type="match status" value="1"/>
</dbReference>
<comment type="subcellular location">
    <subcellularLocation>
        <location evidence="8">Secreted</location>
    </subcellularLocation>
</comment>
<dbReference type="AlphaFoldDB" id="A0A317QPN2"/>
<evidence type="ECO:0000313" key="11">
    <source>
        <dbReference type="EMBL" id="PWW25059.1"/>
    </source>
</evidence>
<dbReference type="InterPro" id="IPR001570">
    <property type="entry name" value="Peptidase_M4_C_domain"/>
</dbReference>
<comment type="function">
    <text evidence="8">Extracellular zinc metalloprotease.</text>
</comment>
<dbReference type="EMBL" id="QGTX01000001">
    <property type="protein sequence ID" value="PWW25059.1"/>
    <property type="molecule type" value="Genomic_DNA"/>
</dbReference>
<dbReference type="InterPro" id="IPR027268">
    <property type="entry name" value="Peptidase_M4/M1_CTD_sf"/>
</dbReference>
<dbReference type="Pfam" id="PF01447">
    <property type="entry name" value="Peptidase_M4"/>
    <property type="match status" value="1"/>
</dbReference>
<evidence type="ECO:0000256" key="2">
    <source>
        <dbReference type="ARBA" id="ARBA00022670"/>
    </source>
</evidence>
<organism evidence="11 12">
    <name type="scientific">Geodermatophilus normandii</name>
    <dbReference type="NCBI Taxonomy" id="1137989"/>
    <lineage>
        <taxon>Bacteria</taxon>
        <taxon>Bacillati</taxon>
        <taxon>Actinomycetota</taxon>
        <taxon>Actinomycetes</taxon>
        <taxon>Geodermatophilales</taxon>
        <taxon>Geodermatophilaceae</taxon>
        <taxon>Geodermatophilus</taxon>
    </lineage>
</organism>
<dbReference type="GO" id="GO:0006508">
    <property type="term" value="P:proteolysis"/>
    <property type="evidence" value="ECO:0007669"/>
    <property type="project" value="UniProtKB-KW"/>
</dbReference>
<sequence length="402" mass="43302">MRHEMTRQCIIPPHVLNRLVESGDAAVRSAAMTTLLTTARLRGEREVRASLAGLAAPGQGRRTVFDCRNSTFLPLCSLARSEDGPPSSDRSVNQAFDGLGSTRQFYRDVLQRDSIDDQGMRLDAYVHRGVRYNNAFWNGQVMVFGDGDGIIFTDFTASLDVIAHELTHGVTEHTAGLVYHNQSGALNESMSDVIGVLVKQWSLRQTADEADWLIGAEVFTPGIEADALRSLAAPGQAYDNELLGKDPQPAHMRDYVQLPDTDEGDNGGVHINSGIPNKAFHFTAVGIGGYAWEAAGHIWYESLRASTATTDFQEFADTTFTKAGELYGIDSAEQQAVQAGWDGVGITVTSEPTVSRASGAAGGSDSVSDVLRHLAEMSASIDALRRDLQRQAVGGGRPAPHA</sequence>
<keyword evidence="5 8" id="KW-0862">Zinc</keyword>
<dbReference type="PANTHER" id="PTHR43579:SF1">
    <property type="entry name" value="NEUTRAL METALLOPROTEINASE"/>
    <property type="match status" value="1"/>
</dbReference>
<feature type="active site" evidence="7">
    <location>
        <position position="165"/>
    </location>
</feature>
<dbReference type="GO" id="GO:0046872">
    <property type="term" value="F:metal ion binding"/>
    <property type="evidence" value="ECO:0007669"/>
    <property type="project" value="UniProtKB-UniRule"/>
</dbReference>
<dbReference type="RefSeq" id="WP_110007091.1">
    <property type="nucleotide sequence ID" value="NZ_QGTX01000001.1"/>
</dbReference>
<evidence type="ECO:0000256" key="1">
    <source>
        <dbReference type="ARBA" id="ARBA00009388"/>
    </source>
</evidence>
<evidence type="ECO:0000259" key="10">
    <source>
        <dbReference type="Pfam" id="PF02868"/>
    </source>
</evidence>
<dbReference type="InterPro" id="IPR023612">
    <property type="entry name" value="Peptidase_M4"/>
</dbReference>
<dbReference type="GO" id="GO:0005576">
    <property type="term" value="C:extracellular region"/>
    <property type="evidence" value="ECO:0007669"/>
    <property type="project" value="UniProtKB-SubCell"/>
</dbReference>
<gene>
    <name evidence="11" type="ORF">JD79_04253</name>
</gene>
<dbReference type="PRINTS" id="PR00730">
    <property type="entry name" value="THERMOLYSIN"/>
</dbReference>
<evidence type="ECO:0000256" key="8">
    <source>
        <dbReference type="RuleBase" id="RU366073"/>
    </source>
</evidence>
<evidence type="ECO:0000256" key="5">
    <source>
        <dbReference type="ARBA" id="ARBA00022833"/>
    </source>
</evidence>
<reference evidence="12" key="1">
    <citation type="submission" date="2018-05" db="EMBL/GenBank/DDBJ databases">
        <authorList>
            <person name="Klenk H.-P."/>
            <person name="Huntemann M."/>
            <person name="Clum A."/>
            <person name="Pillay M."/>
            <person name="Palaniappan K."/>
            <person name="Varghese N."/>
            <person name="Mikhailova N."/>
            <person name="Stamatis D."/>
            <person name="Reddy T."/>
            <person name="Daum C."/>
            <person name="Shapiro N."/>
            <person name="Ivanova N."/>
            <person name="Kyrpides N."/>
            <person name="Woyke T."/>
        </authorList>
    </citation>
    <scope>NUCLEOTIDE SEQUENCE [LARGE SCALE GENOMIC DNA]</scope>
    <source>
        <strain evidence="12">DSM 45417</strain>
    </source>
</reference>
<keyword evidence="12" id="KW-1185">Reference proteome</keyword>
<feature type="domain" description="Peptidase M4" evidence="9">
    <location>
        <begin position="98"/>
        <end position="172"/>
    </location>
</feature>
<dbReference type="OrthoDB" id="291295at2"/>
<evidence type="ECO:0000256" key="3">
    <source>
        <dbReference type="ARBA" id="ARBA00022723"/>
    </source>
</evidence>
<protein>
    <recommendedName>
        <fullName evidence="8">Neutral metalloproteinase</fullName>
        <ecNumber evidence="8">3.4.24.-</ecNumber>
    </recommendedName>
</protein>
<keyword evidence="2 8" id="KW-0645">Protease</keyword>
<keyword evidence="6 8" id="KW-0482">Metalloprotease</keyword>
<dbReference type="EC" id="3.4.24.-" evidence="8"/>
<dbReference type="SUPFAM" id="SSF55486">
    <property type="entry name" value="Metalloproteases ('zincins'), catalytic domain"/>
    <property type="match status" value="1"/>
</dbReference>
<keyword evidence="4 8" id="KW-0378">Hydrolase</keyword>
<dbReference type="InterPro" id="IPR013856">
    <property type="entry name" value="Peptidase_M4_domain"/>
</dbReference>
<dbReference type="Pfam" id="PF02868">
    <property type="entry name" value="Peptidase_M4_C"/>
    <property type="match status" value="1"/>
</dbReference>
<evidence type="ECO:0000256" key="7">
    <source>
        <dbReference type="PIRSR" id="PIRSR623612-1"/>
    </source>
</evidence>
<dbReference type="CDD" id="cd09597">
    <property type="entry name" value="M4_TLP"/>
    <property type="match status" value="1"/>
</dbReference>
<evidence type="ECO:0000256" key="6">
    <source>
        <dbReference type="ARBA" id="ARBA00023049"/>
    </source>
</evidence>
<name>A0A317QPN2_9ACTN</name>
<feature type="active site" description="Proton donor" evidence="7">
    <location>
        <position position="270"/>
    </location>
</feature>
<proteinExistence type="inferred from homology"/>
<dbReference type="Proteomes" id="UP000246661">
    <property type="component" value="Unassembled WGS sequence"/>
</dbReference>
<dbReference type="GO" id="GO:0004222">
    <property type="term" value="F:metalloendopeptidase activity"/>
    <property type="evidence" value="ECO:0007669"/>
    <property type="project" value="UniProtKB-UniRule"/>
</dbReference>
<keyword evidence="8" id="KW-0964">Secreted</keyword>
<accession>A0A317QPN2</accession>